<dbReference type="Proteomes" id="UP000001072">
    <property type="component" value="Unassembled WGS sequence"/>
</dbReference>
<name>F4S964_MELLP</name>
<evidence type="ECO:0000313" key="2">
    <source>
        <dbReference type="Proteomes" id="UP000001072"/>
    </source>
</evidence>
<dbReference type="EMBL" id="GL883169">
    <property type="protein sequence ID" value="EGF98817.1"/>
    <property type="molecule type" value="Genomic_DNA"/>
</dbReference>
<organism evidence="2">
    <name type="scientific">Melampsora larici-populina (strain 98AG31 / pathotype 3-4-7)</name>
    <name type="common">Poplar leaf rust fungus</name>
    <dbReference type="NCBI Taxonomy" id="747676"/>
    <lineage>
        <taxon>Eukaryota</taxon>
        <taxon>Fungi</taxon>
        <taxon>Dikarya</taxon>
        <taxon>Basidiomycota</taxon>
        <taxon>Pucciniomycotina</taxon>
        <taxon>Pucciniomycetes</taxon>
        <taxon>Pucciniales</taxon>
        <taxon>Melampsoraceae</taxon>
        <taxon>Melampsora</taxon>
    </lineage>
</organism>
<sequence>MFPNPQGQNNQPPLVHAHTSIADLPPPIHIYDIPVHLRHLVTLDLSVLHHRTTTTENLRDSLKCFYHTIPHVRMLTKSNLIESFIYYIVPILRSPKVFDEERGILYIFDVPFLIELGPDPDAGEANNDGNNGAGATA</sequence>
<dbReference type="KEGG" id="mlr:MELLADRAFT_69035"/>
<dbReference type="HOGENOM" id="CLU_145560_0_0_1"/>
<dbReference type="GeneID" id="18931159"/>
<keyword evidence="2" id="KW-1185">Reference proteome</keyword>
<dbReference type="VEuPathDB" id="FungiDB:MELLADRAFT_69035"/>
<dbReference type="RefSeq" id="XP_007417914.1">
    <property type="nucleotide sequence ID" value="XM_007417852.1"/>
</dbReference>
<gene>
    <name evidence="1" type="ORF">MELLADRAFT_69035</name>
</gene>
<proteinExistence type="predicted"/>
<evidence type="ECO:0000313" key="1">
    <source>
        <dbReference type="EMBL" id="EGF98817.1"/>
    </source>
</evidence>
<accession>F4S964</accession>
<reference evidence="2" key="1">
    <citation type="journal article" date="2011" name="Proc. Natl. Acad. Sci. U.S.A.">
        <title>Obligate biotrophy features unraveled by the genomic analysis of rust fungi.</title>
        <authorList>
            <person name="Duplessis S."/>
            <person name="Cuomo C.A."/>
            <person name="Lin Y.-C."/>
            <person name="Aerts A."/>
            <person name="Tisserant E."/>
            <person name="Veneault-Fourrey C."/>
            <person name="Joly D.L."/>
            <person name="Hacquard S."/>
            <person name="Amselem J."/>
            <person name="Cantarel B.L."/>
            <person name="Chiu R."/>
            <person name="Coutinho P.M."/>
            <person name="Feau N."/>
            <person name="Field M."/>
            <person name="Frey P."/>
            <person name="Gelhaye E."/>
            <person name="Goldberg J."/>
            <person name="Grabherr M.G."/>
            <person name="Kodira C.D."/>
            <person name="Kohler A."/>
            <person name="Kuees U."/>
            <person name="Lindquist E.A."/>
            <person name="Lucas S.M."/>
            <person name="Mago R."/>
            <person name="Mauceli E."/>
            <person name="Morin E."/>
            <person name="Murat C."/>
            <person name="Pangilinan J.L."/>
            <person name="Park R."/>
            <person name="Pearson M."/>
            <person name="Quesneville H."/>
            <person name="Rouhier N."/>
            <person name="Sakthikumar S."/>
            <person name="Salamov A.A."/>
            <person name="Schmutz J."/>
            <person name="Selles B."/>
            <person name="Shapiro H."/>
            <person name="Tanguay P."/>
            <person name="Tuskan G.A."/>
            <person name="Henrissat B."/>
            <person name="Van de Peer Y."/>
            <person name="Rouze P."/>
            <person name="Ellis J.G."/>
            <person name="Dodds P.N."/>
            <person name="Schein J.E."/>
            <person name="Zhong S."/>
            <person name="Hamelin R.C."/>
            <person name="Grigoriev I.V."/>
            <person name="Szabo L.J."/>
            <person name="Martin F."/>
        </authorList>
    </citation>
    <scope>NUCLEOTIDE SEQUENCE [LARGE SCALE GENOMIC DNA]</scope>
    <source>
        <strain evidence="2">98AG31 / pathotype 3-4-7</strain>
    </source>
</reference>
<protein>
    <submittedName>
        <fullName evidence="1">Uncharacterized protein</fullName>
    </submittedName>
</protein>
<dbReference type="InParanoid" id="F4S964"/>
<dbReference type="AlphaFoldDB" id="F4S964"/>